<dbReference type="PANTHER" id="PTHR46096:SF3">
    <property type="entry name" value="PERFORIN-1"/>
    <property type="match status" value="1"/>
</dbReference>
<evidence type="ECO:0000313" key="10">
    <source>
        <dbReference type="Proteomes" id="UP000762676"/>
    </source>
</evidence>
<evidence type="ECO:0000313" key="9">
    <source>
        <dbReference type="EMBL" id="GFR71720.1"/>
    </source>
</evidence>
<evidence type="ECO:0000256" key="2">
    <source>
        <dbReference type="ARBA" id="ARBA00004613"/>
    </source>
</evidence>
<evidence type="ECO:0000256" key="4">
    <source>
        <dbReference type="ARBA" id="ARBA00022729"/>
    </source>
</evidence>
<dbReference type="GO" id="GO:0051607">
    <property type="term" value="P:defense response to virus"/>
    <property type="evidence" value="ECO:0007669"/>
    <property type="project" value="TreeGrafter"/>
</dbReference>
<feature type="chain" id="PRO_5043674520" evidence="7">
    <location>
        <begin position="34"/>
        <end position="600"/>
    </location>
</feature>
<dbReference type="Pfam" id="PF01823">
    <property type="entry name" value="MACPF"/>
    <property type="match status" value="1"/>
</dbReference>
<feature type="signal peptide" evidence="7">
    <location>
        <begin position="1"/>
        <end position="33"/>
    </location>
</feature>
<dbReference type="EMBL" id="BMAT01000720">
    <property type="protein sequence ID" value="GFR71720.1"/>
    <property type="molecule type" value="Genomic_DNA"/>
</dbReference>
<dbReference type="InterPro" id="IPR052784">
    <property type="entry name" value="Perforin-1_pore-forming"/>
</dbReference>
<organism evidence="9 10">
    <name type="scientific">Elysia marginata</name>
    <dbReference type="NCBI Taxonomy" id="1093978"/>
    <lineage>
        <taxon>Eukaryota</taxon>
        <taxon>Metazoa</taxon>
        <taxon>Spiralia</taxon>
        <taxon>Lophotrochozoa</taxon>
        <taxon>Mollusca</taxon>
        <taxon>Gastropoda</taxon>
        <taxon>Heterobranchia</taxon>
        <taxon>Euthyneura</taxon>
        <taxon>Panpulmonata</taxon>
        <taxon>Sacoglossa</taxon>
        <taxon>Placobranchoidea</taxon>
        <taxon>Plakobranchidae</taxon>
        <taxon>Elysia</taxon>
    </lineage>
</organism>
<name>A0AAV4FH90_9GAST</name>
<dbReference type="PROSITE" id="PS51412">
    <property type="entry name" value="MACPF_2"/>
    <property type="match status" value="1"/>
</dbReference>
<dbReference type="AlphaFoldDB" id="A0AAV4FH90"/>
<dbReference type="InterPro" id="IPR020864">
    <property type="entry name" value="MACPF"/>
</dbReference>
<comment type="caution">
    <text evidence="9">The sequence shown here is derived from an EMBL/GenBank/DDBJ whole genome shotgun (WGS) entry which is preliminary data.</text>
</comment>
<dbReference type="PANTHER" id="PTHR46096">
    <property type="entry name" value="PERFORIN-1"/>
    <property type="match status" value="1"/>
</dbReference>
<reference evidence="9 10" key="1">
    <citation type="journal article" date="2021" name="Elife">
        <title>Chloroplast acquisition without the gene transfer in kleptoplastic sea slugs, Plakobranchus ocellatus.</title>
        <authorList>
            <person name="Maeda T."/>
            <person name="Takahashi S."/>
            <person name="Yoshida T."/>
            <person name="Shimamura S."/>
            <person name="Takaki Y."/>
            <person name="Nagai Y."/>
            <person name="Toyoda A."/>
            <person name="Suzuki Y."/>
            <person name="Arimoto A."/>
            <person name="Ishii H."/>
            <person name="Satoh N."/>
            <person name="Nishiyama T."/>
            <person name="Hasebe M."/>
            <person name="Maruyama T."/>
            <person name="Minagawa J."/>
            <person name="Obokata J."/>
            <person name="Shigenobu S."/>
        </authorList>
    </citation>
    <scope>NUCLEOTIDE SEQUENCE [LARGE SCALE GENOMIC DNA]</scope>
</reference>
<evidence type="ECO:0000259" key="8">
    <source>
        <dbReference type="PROSITE" id="PS51412"/>
    </source>
</evidence>
<evidence type="ECO:0000256" key="5">
    <source>
        <dbReference type="ARBA" id="ARBA00023136"/>
    </source>
</evidence>
<evidence type="ECO:0000256" key="1">
    <source>
        <dbReference type="ARBA" id="ARBA00004370"/>
    </source>
</evidence>
<gene>
    <name evidence="9" type="ORF">ElyMa_000360000</name>
</gene>
<protein>
    <submittedName>
        <fullName evidence="9">Perivitellin-2 67 kDa subunit</fullName>
    </submittedName>
</protein>
<keyword evidence="10" id="KW-1185">Reference proteome</keyword>
<accession>A0AAV4FH90</accession>
<dbReference type="GO" id="GO:0016020">
    <property type="term" value="C:membrane"/>
    <property type="evidence" value="ECO:0007669"/>
    <property type="project" value="UniProtKB-SubCell"/>
</dbReference>
<dbReference type="Proteomes" id="UP000762676">
    <property type="component" value="Unassembled WGS sequence"/>
</dbReference>
<dbReference type="PROSITE" id="PS00279">
    <property type="entry name" value="MACPF_1"/>
    <property type="match status" value="1"/>
</dbReference>
<dbReference type="InterPro" id="IPR020863">
    <property type="entry name" value="MACPF_CS"/>
</dbReference>
<evidence type="ECO:0000256" key="3">
    <source>
        <dbReference type="ARBA" id="ARBA00022525"/>
    </source>
</evidence>
<feature type="domain" description="MACPF" evidence="8">
    <location>
        <begin position="38"/>
        <end position="363"/>
    </location>
</feature>
<keyword evidence="3" id="KW-0964">Secreted</keyword>
<evidence type="ECO:0000256" key="7">
    <source>
        <dbReference type="SAM" id="SignalP"/>
    </source>
</evidence>
<sequence length="600" mass="66034">MSEHRPRTNPNLVGSCLLLTIVCLTSVTSLGRAQFQPGSSGDVECSKAPPGVRKIVKGVDITTLDLVPLDFTTSDGFKSPVINFTCNLDRKYTRGVKTYQLPDQIWQMTNNPGGWVTSNAQLYKTSKDVRTSMAKDVGGQGSIWKFSFSASKSYTKMQHTITNSSKYISDVASFYSSTQVDLIPDWLLQMNWIAKLYVQRFMDGKTYQSDPDVYQEFINQFGTHYFSVANFGGHIRSVYETSTSYFSSHTDSQAKKNAKASFLKLLSAHGGSVKGSTTVDSQFSSKSTETVRYYGGSTNLLSSVGIQTWQPTVDDNPWLFSGELKPISDLLSNDTQRSSMEEAVKQHVMRAFLGELWRLLTTATSKMGSSAATNELARRLADMEALPLGSLVEADVEKLEDDIKKQTTVPSWFTANTQLCYQWRPDGDGGQCGGGAARRLCARPGSMTPVYRDDTDGRGGGCRMQWSIQSTGFESWFSQVQICYRWHPDGDGGQCGGGAARLLCAGLNKFSPEYRDDTDGRGGGCQMSWRIIVPDAAPLWMKAIKLCYSWYPDGDGGQCGPPGKARSLCATANQWTTYYRDDTDGRGGGCRMSWGLQLGA</sequence>
<keyword evidence="6" id="KW-1015">Disulfide bond</keyword>
<keyword evidence="5" id="KW-0472">Membrane</keyword>
<dbReference type="SMART" id="SM00457">
    <property type="entry name" value="MACPF"/>
    <property type="match status" value="1"/>
</dbReference>
<keyword evidence="4 7" id="KW-0732">Signal</keyword>
<evidence type="ECO:0000256" key="6">
    <source>
        <dbReference type="ARBA" id="ARBA00023157"/>
    </source>
</evidence>
<proteinExistence type="predicted"/>
<comment type="subcellular location">
    <subcellularLocation>
        <location evidence="1">Membrane</location>
    </subcellularLocation>
    <subcellularLocation>
        <location evidence="2">Secreted</location>
    </subcellularLocation>
</comment>
<dbReference type="GO" id="GO:0005576">
    <property type="term" value="C:extracellular region"/>
    <property type="evidence" value="ECO:0007669"/>
    <property type="project" value="UniProtKB-SubCell"/>
</dbReference>
<dbReference type="GO" id="GO:0022829">
    <property type="term" value="F:wide pore channel activity"/>
    <property type="evidence" value="ECO:0007669"/>
    <property type="project" value="TreeGrafter"/>
</dbReference>